<dbReference type="GO" id="GO:0006886">
    <property type="term" value="P:intracellular protein transport"/>
    <property type="evidence" value="ECO:0007669"/>
    <property type="project" value="TreeGrafter"/>
</dbReference>
<dbReference type="SMART" id="SM00397">
    <property type="entry name" value="t_SNARE"/>
    <property type="match status" value="1"/>
</dbReference>
<evidence type="ECO:0000256" key="7">
    <source>
        <dbReference type="SAM" id="Phobius"/>
    </source>
</evidence>
<dbReference type="Pfam" id="PF00804">
    <property type="entry name" value="Syntaxin"/>
    <property type="match status" value="1"/>
</dbReference>
<dbReference type="PROSITE" id="PS50192">
    <property type="entry name" value="T_SNARE"/>
    <property type="match status" value="1"/>
</dbReference>
<dbReference type="AlphaFoldDB" id="A0A9N9A323"/>
<comment type="similarity">
    <text evidence="2">Belongs to the syntaxin family.</text>
</comment>
<dbReference type="CDD" id="cd15849">
    <property type="entry name" value="SNARE_Sso1"/>
    <property type="match status" value="1"/>
</dbReference>
<dbReference type="Proteomes" id="UP000789739">
    <property type="component" value="Unassembled WGS sequence"/>
</dbReference>
<gene>
    <name evidence="9" type="ORF">PBRASI_LOCUS3461</name>
</gene>
<name>A0A9N9A323_9GLOM</name>
<evidence type="ECO:0000256" key="5">
    <source>
        <dbReference type="ARBA" id="ARBA00023136"/>
    </source>
</evidence>
<dbReference type="Pfam" id="PF05739">
    <property type="entry name" value="SNARE"/>
    <property type="match status" value="1"/>
</dbReference>
<evidence type="ECO:0000313" key="9">
    <source>
        <dbReference type="EMBL" id="CAG8517857.1"/>
    </source>
</evidence>
<dbReference type="GO" id="GO:0012505">
    <property type="term" value="C:endomembrane system"/>
    <property type="evidence" value="ECO:0007669"/>
    <property type="project" value="TreeGrafter"/>
</dbReference>
<evidence type="ECO:0000256" key="3">
    <source>
        <dbReference type="ARBA" id="ARBA00022692"/>
    </source>
</evidence>
<dbReference type="GO" id="GO:0000149">
    <property type="term" value="F:SNARE binding"/>
    <property type="evidence" value="ECO:0007669"/>
    <property type="project" value="TreeGrafter"/>
</dbReference>
<feature type="domain" description="T-SNARE coiled-coil homology" evidence="8">
    <location>
        <begin position="164"/>
        <end position="226"/>
    </location>
</feature>
<dbReference type="GO" id="GO:0005484">
    <property type="term" value="F:SNAP receptor activity"/>
    <property type="evidence" value="ECO:0007669"/>
    <property type="project" value="TreeGrafter"/>
</dbReference>
<dbReference type="EMBL" id="CAJVPI010000313">
    <property type="protein sequence ID" value="CAG8517857.1"/>
    <property type="molecule type" value="Genomic_DNA"/>
</dbReference>
<evidence type="ECO:0000256" key="6">
    <source>
        <dbReference type="SAM" id="Coils"/>
    </source>
</evidence>
<accession>A0A9N9A323</accession>
<evidence type="ECO:0000313" key="10">
    <source>
        <dbReference type="Proteomes" id="UP000789739"/>
    </source>
</evidence>
<dbReference type="InterPro" id="IPR006011">
    <property type="entry name" value="Syntaxin_N"/>
</dbReference>
<dbReference type="GO" id="GO:0006906">
    <property type="term" value="P:vesicle fusion"/>
    <property type="evidence" value="ECO:0007669"/>
    <property type="project" value="TreeGrafter"/>
</dbReference>
<evidence type="ECO:0000256" key="4">
    <source>
        <dbReference type="ARBA" id="ARBA00022989"/>
    </source>
</evidence>
<dbReference type="PANTHER" id="PTHR19957:SF307">
    <property type="entry name" value="PROTEIN SSO1-RELATED"/>
    <property type="match status" value="1"/>
</dbReference>
<dbReference type="SUPFAM" id="SSF47661">
    <property type="entry name" value="t-snare proteins"/>
    <property type="match status" value="1"/>
</dbReference>
<proteinExistence type="inferred from homology"/>
<feature type="coiled-coil region" evidence="6">
    <location>
        <begin position="177"/>
        <end position="236"/>
    </location>
</feature>
<evidence type="ECO:0000259" key="8">
    <source>
        <dbReference type="PROSITE" id="PS50192"/>
    </source>
</evidence>
<dbReference type="GO" id="GO:0048278">
    <property type="term" value="P:vesicle docking"/>
    <property type="evidence" value="ECO:0007669"/>
    <property type="project" value="TreeGrafter"/>
</dbReference>
<dbReference type="GO" id="GO:0031201">
    <property type="term" value="C:SNARE complex"/>
    <property type="evidence" value="ECO:0007669"/>
    <property type="project" value="TreeGrafter"/>
</dbReference>
<dbReference type="PANTHER" id="PTHR19957">
    <property type="entry name" value="SYNTAXIN"/>
    <property type="match status" value="1"/>
</dbReference>
<keyword evidence="3 7" id="KW-0812">Transmembrane</keyword>
<dbReference type="SMART" id="SM00503">
    <property type="entry name" value="SynN"/>
    <property type="match status" value="1"/>
</dbReference>
<dbReference type="GO" id="GO:0005886">
    <property type="term" value="C:plasma membrane"/>
    <property type="evidence" value="ECO:0007669"/>
    <property type="project" value="TreeGrafter"/>
</dbReference>
<organism evidence="9 10">
    <name type="scientific">Paraglomus brasilianum</name>
    <dbReference type="NCBI Taxonomy" id="144538"/>
    <lineage>
        <taxon>Eukaryota</taxon>
        <taxon>Fungi</taxon>
        <taxon>Fungi incertae sedis</taxon>
        <taxon>Mucoromycota</taxon>
        <taxon>Glomeromycotina</taxon>
        <taxon>Glomeromycetes</taxon>
        <taxon>Paraglomerales</taxon>
        <taxon>Paraglomeraceae</taxon>
        <taxon>Paraglomus</taxon>
    </lineage>
</organism>
<protein>
    <submittedName>
        <fullName evidence="9">4368_t:CDS:1</fullName>
    </submittedName>
</protein>
<feature type="transmembrane region" description="Helical" evidence="7">
    <location>
        <begin position="238"/>
        <end position="259"/>
    </location>
</feature>
<dbReference type="GO" id="GO:0006887">
    <property type="term" value="P:exocytosis"/>
    <property type="evidence" value="ECO:0007669"/>
    <property type="project" value="TreeGrafter"/>
</dbReference>
<keyword evidence="5 7" id="KW-0472">Membrane</keyword>
<evidence type="ECO:0000256" key="1">
    <source>
        <dbReference type="ARBA" id="ARBA00004211"/>
    </source>
</evidence>
<keyword evidence="6" id="KW-0175">Coiled coil</keyword>
<dbReference type="Gene3D" id="1.20.58.70">
    <property type="match status" value="1"/>
</dbReference>
<keyword evidence="4 7" id="KW-1133">Transmembrane helix</keyword>
<evidence type="ECO:0000256" key="2">
    <source>
        <dbReference type="ARBA" id="ARBA00009063"/>
    </source>
</evidence>
<keyword evidence="10" id="KW-1185">Reference proteome</keyword>
<dbReference type="InterPro" id="IPR045242">
    <property type="entry name" value="Syntaxin"/>
</dbReference>
<sequence length="265" mass="30194">MANFSSGGFFEDVERDLGTIQNNIRTINSLQTSILSSTSNYQESQTSAQRDALVAQTRKLVLGVRDRLKNIATENARWPPTDPNSQPRRQRYAFLSEKFSRILDEYRTLEGGYMKQQKERMARQYKVVNPNATHAEIDNYVANASNQPIFQQALVQTGAARDALNEVRKRHDDIKQIESTITELAQLFEEMQVLVEQQDAVVMDIEQHVEGTVGKIDNAQQQLDKAQASALSARKKKWLCLLILILIIAVIVIVLLIYFKPWNKS</sequence>
<comment type="subcellular location">
    <subcellularLocation>
        <location evidence="1">Membrane</location>
        <topology evidence="1">Single-pass type IV membrane protein</topology>
    </subcellularLocation>
</comment>
<dbReference type="OrthoDB" id="10255013at2759"/>
<comment type="caution">
    <text evidence="9">The sequence shown here is derived from an EMBL/GenBank/DDBJ whole genome shotgun (WGS) entry which is preliminary data.</text>
</comment>
<dbReference type="InterPro" id="IPR010989">
    <property type="entry name" value="SNARE"/>
</dbReference>
<reference evidence="9" key="1">
    <citation type="submission" date="2021-06" db="EMBL/GenBank/DDBJ databases">
        <authorList>
            <person name="Kallberg Y."/>
            <person name="Tangrot J."/>
            <person name="Rosling A."/>
        </authorList>
    </citation>
    <scope>NUCLEOTIDE SEQUENCE</scope>
    <source>
        <strain evidence="9">BR232B</strain>
    </source>
</reference>
<dbReference type="InterPro" id="IPR000727">
    <property type="entry name" value="T_SNARE_dom"/>
</dbReference>